<keyword evidence="2" id="KW-1185">Reference proteome</keyword>
<sequence length="74" mass="8409">MLETSVKDLLDGATDLLLKIFDIKEGQTFDIEVTDCLGTRDEVETDLERAKSISSIVIESYLMEIYEKLGYESK</sequence>
<gene>
    <name evidence="1" type="ORF">CBF37_10160</name>
</gene>
<evidence type="ECO:0000313" key="2">
    <source>
        <dbReference type="Proteomes" id="UP000287857"/>
    </source>
</evidence>
<organism evidence="1 2">
    <name type="scientific">Vagococcus vulneris</name>
    <dbReference type="NCBI Taxonomy" id="1977869"/>
    <lineage>
        <taxon>Bacteria</taxon>
        <taxon>Bacillati</taxon>
        <taxon>Bacillota</taxon>
        <taxon>Bacilli</taxon>
        <taxon>Lactobacillales</taxon>
        <taxon>Enterococcaceae</taxon>
        <taxon>Vagococcus</taxon>
    </lineage>
</organism>
<name>A0A429ZTZ9_9ENTE</name>
<accession>A0A429ZTZ9</accession>
<dbReference type="OrthoDB" id="2201507at2"/>
<reference evidence="1 2" key="1">
    <citation type="submission" date="2017-05" db="EMBL/GenBank/DDBJ databases">
        <title>Vagococcus spp. assemblies.</title>
        <authorList>
            <person name="Gulvik C.A."/>
        </authorList>
    </citation>
    <scope>NUCLEOTIDE SEQUENCE [LARGE SCALE GENOMIC DNA]</scope>
    <source>
        <strain evidence="1 2">SS1995</strain>
    </source>
</reference>
<evidence type="ECO:0000313" key="1">
    <source>
        <dbReference type="EMBL" id="RST97135.1"/>
    </source>
</evidence>
<comment type="caution">
    <text evidence="1">The sequence shown here is derived from an EMBL/GenBank/DDBJ whole genome shotgun (WGS) entry which is preliminary data.</text>
</comment>
<proteinExistence type="predicted"/>
<dbReference type="RefSeq" id="WP_125984635.1">
    <property type="nucleotide sequence ID" value="NZ_NGJS01000019.1"/>
</dbReference>
<protein>
    <submittedName>
        <fullName evidence="1">Uncharacterized protein</fullName>
    </submittedName>
</protein>
<dbReference type="AlphaFoldDB" id="A0A429ZTZ9"/>
<dbReference type="EMBL" id="NGJS01000019">
    <property type="protein sequence ID" value="RST97135.1"/>
    <property type="molecule type" value="Genomic_DNA"/>
</dbReference>
<dbReference type="Proteomes" id="UP000287857">
    <property type="component" value="Unassembled WGS sequence"/>
</dbReference>